<comment type="caution">
    <text evidence="1">The sequence shown here is derived from an EMBL/GenBank/DDBJ whole genome shotgun (WGS) entry which is preliminary data.</text>
</comment>
<sequence length="98" mass="11295">MAKAPIDMNIECSFIPFSSRVIKSSPRIFKTALCLKGLLCYETFEGPRTRFTFLVTRCFRMTFARTLVGKSPKKRQPLFLATVNSNEYSFKAPMVYHD</sequence>
<keyword evidence="2" id="KW-1185">Reference proteome</keyword>
<name>A0A068RM92_9FUNG</name>
<protein>
    <submittedName>
        <fullName evidence="1">Uncharacterized protein</fullName>
    </submittedName>
</protein>
<proteinExistence type="predicted"/>
<evidence type="ECO:0000313" key="2">
    <source>
        <dbReference type="Proteomes" id="UP000027586"/>
    </source>
</evidence>
<reference evidence="1" key="1">
    <citation type="submission" date="2013-08" db="EMBL/GenBank/DDBJ databases">
        <title>Gene expansion shapes genome architecture in the human pathogen Lichtheimia corymbifera: an evolutionary genomics analysis in the ancient terrestrial Mucorales (Mucoromycotina).</title>
        <authorList>
            <person name="Schwartze V.U."/>
            <person name="Winter S."/>
            <person name="Shelest E."/>
            <person name="Marcet-Houben M."/>
            <person name="Horn F."/>
            <person name="Wehner S."/>
            <person name="Hoffmann K."/>
            <person name="Riege K."/>
            <person name="Sammeth M."/>
            <person name="Nowrousian M."/>
            <person name="Valiante V."/>
            <person name="Linde J."/>
            <person name="Jacobsen I.D."/>
            <person name="Marz M."/>
            <person name="Brakhage A.A."/>
            <person name="Gabaldon T."/>
            <person name="Bocker S."/>
            <person name="Voigt K."/>
        </authorList>
    </citation>
    <scope>NUCLEOTIDE SEQUENCE [LARGE SCALE GENOMIC DNA]</scope>
    <source>
        <strain evidence="1">FSU 9682</strain>
    </source>
</reference>
<dbReference type="Proteomes" id="UP000027586">
    <property type="component" value="Unassembled WGS sequence"/>
</dbReference>
<accession>A0A068RM92</accession>
<dbReference type="AlphaFoldDB" id="A0A068RM92"/>
<evidence type="ECO:0000313" key="1">
    <source>
        <dbReference type="EMBL" id="CDH51308.1"/>
    </source>
</evidence>
<organism evidence="1 2">
    <name type="scientific">Lichtheimia corymbifera JMRC:FSU:9682</name>
    <dbReference type="NCBI Taxonomy" id="1263082"/>
    <lineage>
        <taxon>Eukaryota</taxon>
        <taxon>Fungi</taxon>
        <taxon>Fungi incertae sedis</taxon>
        <taxon>Mucoromycota</taxon>
        <taxon>Mucoromycotina</taxon>
        <taxon>Mucoromycetes</taxon>
        <taxon>Mucorales</taxon>
        <taxon>Lichtheimiaceae</taxon>
        <taxon>Lichtheimia</taxon>
    </lineage>
</organism>
<dbReference type="EMBL" id="CBTN010000009">
    <property type="protein sequence ID" value="CDH51308.1"/>
    <property type="molecule type" value="Genomic_DNA"/>
</dbReference>
<dbReference type="VEuPathDB" id="FungiDB:LCOR_02937.1"/>
<gene>
    <name evidence="1" type="ORF">LCOR_02937.1</name>
</gene>